<reference evidence="1 2" key="1">
    <citation type="submission" date="2018-10" db="EMBL/GenBank/DDBJ databases">
        <title>Genomic Encyclopedia of Type Strains, Phase IV (KMG-IV): sequencing the most valuable type-strain genomes for metagenomic binning, comparative biology and taxonomic classification.</title>
        <authorList>
            <person name="Goeker M."/>
        </authorList>
    </citation>
    <scope>NUCLEOTIDE SEQUENCE [LARGE SCALE GENOMIC DNA]</scope>
    <source>
        <strain evidence="1 2">DSM 15521</strain>
    </source>
</reference>
<accession>A0A420W5R2</accession>
<dbReference type="Gene3D" id="1.10.340.30">
    <property type="entry name" value="Hypothetical protein, domain 2"/>
    <property type="match status" value="1"/>
</dbReference>
<evidence type="ECO:0000313" key="2">
    <source>
        <dbReference type="Proteomes" id="UP000280881"/>
    </source>
</evidence>
<dbReference type="OrthoDB" id="13643at2"/>
<dbReference type="GO" id="GO:0003906">
    <property type="term" value="F:DNA-(apurinic or apyrimidinic site) endonuclease activity"/>
    <property type="evidence" value="ECO:0007669"/>
    <property type="project" value="InterPro"/>
</dbReference>
<dbReference type="Pfam" id="PF09171">
    <property type="entry name" value="AGOG"/>
    <property type="match status" value="1"/>
</dbReference>
<protein>
    <submittedName>
        <fullName evidence="1">DNA-(Apurinic or apyrimidinic site) lyase</fullName>
    </submittedName>
</protein>
<dbReference type="RefSeq" id="WP_121171639.1">
    <property type="nucleotide sequence ID" value="NZ_RBIE01000004.1"/>
</dbReference>
<dbReference type="EMBL" id="RBIE01000004">
    <property type="protein sequence ID" value="RKQ60425.1"/>
    <property type="molecule type" value="Genomic_DNA"/>
</dbReference>
<keyword evidence="2" id="KW-1185">Reference proteome</keyword>
<name>A0A420W5R2_9BACT</name>
<proteinExistence type="predicted"/>
<keyword evidence="1" id="KW-0456">Lyase</keyword>
<dbReference type="InterPro" id="IPR011257">
    <property type="entry name" value="DNA_glycosylase"/>
</dbReference>
<dbReference type="GO" id="GO:0006281">
    <property type="term" value="P:DNA repair"/>
    <property type="evidence" value="ECO:0007669"/>
    <property type="project" value="InterPro"/>
</dbReference>
<dbReference type="AlphaFoldDB" id="A0A420W5R2"/>
<sequence length="235" mass="27848">MEGKKEKLKEVLKKFSLEDVEKVEEIDRQFRALKELYEEVKNPERFLKLVIINALLSYQLQMKGEEYWEAFSEFFKKGKDIGDFQEFLSVYNRRFLSAKLKRFQKAKRCVEELFKEFSVDDLGKDLKLLVDYLSKCMGQKKEAKTVVFAAKMFMYGYRIVFGKYPEGLWEIEIPLDSRLKKVIPTVREWRELSREVNIPPIHLDALVWVPMGNLTPFPEDLKDKLNELKGVLIES</sequence>
<dbReference type="InterPro" id="IPR015254">
    <property type="entry name" value="AGOG-like"/>
</dbReference>
<dbReference type="SUPFAM" id="SSF48150">
    <property type="entry name" value="DNA-glycosylase"/>
    <property type="match status" value="1"/>
</dbReference>
<dbReference type="GO" id="GO:0016829">
    <property type="term" value="F:lyase activity"/>
    <property type="evidence" value="ECO:0007669"/>
    <property type="project" value="UniProtKB-KW"/>
</dbReference>
<dbReference type="Proteomes" id="UP000280881">
    <property type="component" value="Unassembled WGS sequence"/>
</dbReference>
<comment type="caution">
    <text evidence="1">The sequence shown here is derived from an EMBL/GenBank/DDBJ whole genome shotgun (WGS) entry which is preliminary data.</text>
</comment>
<organism evidence="1 2">
    <name type="scientific">Thermovibrio guaymasensis</name>
    <dbReference type="NCBI Taxonomy" id="240167"/>
    <lineage>
        <taxon>Bacteria</taxon>
        <taxon>Pseudomonadati</taxon>
        <taxon>Aquificota</taxon>
        <taxon>Aquificia</taxon>
        <taxon>Desulfurobacteriales</taxon>
        <taxon>Desulfurobacteriaceae</taxon>
        <taxon>Thermovibrio</taxon>
    </lineage>
</organism>
<gene>
    <name evidence="1" type="ORF">C7457_1502</name>
</gene>
<dbReference type="GO" id="GO:0016799">
    <property type="term" value="F:hydrolase activity, hydrolyzing N-glycosyl compounds"/>
    <property type="evidence" value="ECO:0007669"/>
    <property type="project" value="InterPro"/>
</dbReference>
<evidence type="ECO:0000313" key="1">
    <source>
        <dbReference type="EMBL" id="RKQ60425.1"/>
    </source>
</evidence>